<dbReference type="InterPro" id="IPR013785">
    <property type="entry name" value="Aldolase_TIM"/>
</dbReference>
<comment type="similarity">
    <text evidence="6">Belongs to the radical SAM superfamily. Anaerobic sulfatase-maturating enzyme family.</text>
</comment>
<organism evidence="8 9">
    <name type="scientific">Alkaliphilus peptidifermentans DSM 18978</name>
    <dbReference type="NCBI Taxonomy" id="1120976"/>
    <lineage>
        <taxon>Bacteria</taxon>
        <taxon>Bacillati</taxon>
        <taxon>Bacillota</taxon>
        <taxon>Clostridia</taxon>
        <taxon>Peptostreptococcales</taxon>
        <taxon>Natronincolaceae</taxon>
        <taxon>Alkaliphilus</taxon>
    </lineage>
</organism>
<dbReference type="CDD" id="cd01335">
    <property type="entry name" value="Radical_SAM"/>
    <property type="match status" value="1"/>
</dbReference>
<dbReference type="SUPFAM" id="SSF102114">
    <property type="entry name" value="Radical SAM enzymes"/>
    <property type="match status" value="1"/>
</dbReference>
<feature type="domain" description="Radical SAM core" evidence="7">
    <location>
        <begin position="77"/>
        <end position="309"/>
    </location>
</feature>
<accession>A0A1G5EUS2</accession>
<evidence type="ECO:0000313" key="8">
    <source>
        <dbReference type="EMBL" id="SCY30712.1"/>
    </source>
</evidence>
<dbReference type="RefSeq" id="WP_091541195.1">
    <property type="nucleotide sequence ID" value="NZ_FMUS01000006.1"/>
</dbReference>
<dbReference type="InterPro" id="IPR007197">
    <property type="entry name" value="rSAM"/>
</dbReference>
<dbReference type="Proteomes" id="UP000198636">
    <property type="component" value="Unassembled WGS sequence"/>
</dbReference>
<keyword evidence="9" id="KW-1185">Reference proteome</keyword>
<evidence type="ECO:0000256" key="5">
    <source>
        <dbReference type="ARBA" id="ARBA00023014"/>
    </source>
</evidence>
<dbReference type="SFLD" id="SFLDG01067">
    <property type="entry name" value="SPASM/twitch_domain_containing"/>
    <property type="match status" value="1"/>
</dbReference>
<keyword evidence="4" id="KW-0408">Iron</keyword>
<reference evidence="8 9" key="1">
    <citation type="submission" date="2016-10" db="EMBL/GenBank/DDBJ databases">
        <authorList>
            <person name="de Groot N.N."/>
        </authorList>
    </citation>
    <scope>NUCLEOTIDE SEQUENCE [LARGE SCALE GENOMIC DNA]</scope>
    <source>
        <strain evidence="8 9">DSM 18978</strain>
    </source>
</reference>
<dbReference type="InterPro" id="IPR058240">
    <property type="entry name" value="rSAM_sf"/>
</dbReference>
<dbReference type="GO" id="GO:0016491">
    <property type="term" value="F:oxidoreductase activity"/>
    <property type="evidence" value="ECO:0007669"/>
    <property type="project" value="InterPro"/>
</dbReference>
<dbReference type="PROSITE" id="PS51918">
    <property type="entry name" value="RADICAL_SAM"/>
    <property type="match status" value="1"/>
</dbReference>
<name>A0A1G5EUS2_9FIRM</name>
<evidence type="ECO:0000256" key="1">
    <source>
        <dbReference type="ARBA" id="ARBA00001966"/>
    </source>
</evidence>
<evidence type="ECO:0000256" key="4">
    <source>
        <dbReference type="ARBA" id="ARBA00023004"/>
    </source>
</evidence>
<evidence type="ECO:0000259" key="7">
    <source>
        <dbReference type="PROSITE" id="PS51918"/>
    </source>
</evidence>
<dbReference type="Pfam" id="PF04055">
    <property type="entry name" value="Radical_SAM"/>
    <property type="match status" value="1"/>
</dbReference>
<gene>
    <name evidence="8" type="ORF">SAMN03080606_01233</name>
</gene>
<evidence type="ECO:0000256" key="3">
    <source>
        <dbReference type="ARBA" id="ARBA00022723"/>
    </source>
</evidence>
<dbReference type="PANTHER" id="PTHR43273:SF3">
    <property type="entry name" value="ANAEROBIC SULFATASE-MATURATING ENZYME HOMOLOG ASLB-RELATED"/>
    <property type="match status" value="1"/>
</dbReference>
<keyword evidence="2" id="KW-0949">S-adenosyl-L-methionine</keyword>
<dbReference type="OrthoDB" id="9808591at2"/>
<dbReference type="AlphaFoldDB" id="A0A1G5EUS2"/>
<dbReference type="Gene3D" id="3.20.20.70">
    <property type="entry name" value="Aldolase class I"/>
    <property type="match status" value="1"/>
</dbReference>
<sequence>MKLLDEEVYILPYEKAHDKKLIYAPIRGAVELVQQHTADIITNGAISTKEDLEKYPHIRRLIKEIQKMPLQDLDVMKRGLPMLNIDLSSGCNMRCVYCYAGRGEGSIVYQENQNIDMILDTYFNYLYTSPDYKHGTSCSIAFTNDAEPTFAPELLKYAVVTAVERAKKFNIKPVFTLPTNGAFKEDLRGFIIKYFSMVSISFEGLSWVQNRHRPLINGEPSFHRVYENIRALYQSGVKLRFSVVVTSCNLYYLKETIDFFHENFPGSTVSFGQVNLIGRALEEQKDLNIHQQSFDDQLLDALMYGEGTSITVEGKHGHINLIPRRHYCSSTVKPNWSVSLTGDMYSCMEEKSEAMKIGGFDFSVRQLSFDEDRIKSLRRKSVDCNTKCYNCFSKYLCAGGCVSKIEAQAALCSGIRQRNLHLINRAYENRLIRVEAQELFQINQ</sequence>
<evidence type="ECO:0000313" key="9">
    <source>
        <dbReference type="Proteomes" id="UP000198636"/>
    </source>
</evidence>
<dbReference type="InterPro" id="IPR023885">
    <property type="entry name" value="4Fe4S-binding_SPASM_dom"/>
</dbReference>
<keyword evidence="5" id="KW-0411">Iron-sulfur</keyword>
<keyword evidence="3" id="KW-0479">Metal-binding</keyword>
<dbReference type="GO" id="GO:0051536">
    <property type="term" value="F:iron-sulfur cluster binding"/>
    <property type="evidence" value="ECO:0007669"/>
    <property type="project" value="UniProtKB-KW"/>
</dbReference>
<protein>
    <submittedName>
        <fullName evidence="8">Radical SAM additional 4Fe4S-binding SPASM domain-containing protein</fullName>
    </submittedName>
</protein>
<dbReference type="InterPro" id="IPR023867">
    <property type="entry name" value="Sulphatase_maturase_rSAM"/>
</dbReference>
<dbReference type="GO" id="GO:0046872">
    <property type="term" value="F:metal ion binding"/>
    <property type="evidence" value="ECO:0007669"/>
    <property type="project" value="UniProtKB-KW"/>
</dbReference>
<proteinExistence type="inferred from homology"/>
<evidence type="ECO:0000256" key="2">
    <source>
        <dbReference type="ARBA" id="ARBA00022691"/>
    </source>
</evidence>
<comment type="cofactor">
    <cofactor evidence="1">
        <name>[4Fe-4S] cluster</name>
        <dbReference type="ChEBI" id="CHEBI:49883"/>
    </cofactor>
</comment>
<dbReference type="EMBL" id="FMUS01000006">
    <property type="protein sequence ID" value="SCY30712.1"/>
    <property type="molecule type" value="Genomic_DNA"/>
</dbReference>
<dbReference type="PANTHER" id="PTHR43273">
    <property type="entry name" value="ANAEROBIC SULFATASE-MATURATING ENZYME HOMOLOG ASLB-RELATED"/>
    <property type="match status" value="1"/>
</dbReference>
<evidence type="ECO:0000256" key="6">
    <source>
        <dbReference type="ARBA" id="ARBA00023601"/>
    </source>
</evidence>
<dbReference type="STRING" id="1120976.SAMN03080606_01233"/>
<dbReference type="SFLD" id="SFLDS00029">
    <property type="entry name" value="Radical_SAM"/>
    <property type="match status" value="1"/>
</dbReference>
<dbReference type="NCBIfam" id="TIGR04085">
    <property type="entry name" value="rSAM_more_4Fe4S"/>
    <property type="match status" value="1"/>
</dbReference>